<dbReference type="SUPFAM" id="SSF48019">
    <property type="entry name" value="post-AAA+ oligomerization domain-like"/>
    <property type="match status" value="1"/>
</dbReference>
<dbReference type="EC" id="2.7.7.7" evidence="1"/>
<dbReference type="EMBL" id="AP019377">
    <property type="protein sequence ID" value="BBH94210.1"/>
    <property type="molecule type" value="Genomic_DNA"/>
</dbReference>
<dbReference type="GO" id="GO:0003677">
    <property type="term" value="F:DNA binding"/>
    <property type="evidence" value="ECO:0007669"/>
    <property type="project" value="InterPro"/>
</dbReference>
<dbReference type="GO" id="GO:0003887">
    <property type="term" value="F:DNA-directed DNA polymerase activity"/>
    <property type="evidence" value="ECO:0007669"/>
    <property type="project" value="UniProtKB-KW"/>
</dbReference>
<dbReference type="NCBIfam" id="TIGR01128">
    <property type="entry name" value="holA"/>
    <property type="match status" value="1"/>
</dbReference>
<feature type="compositionally biased region" description="Basic residues" evidence="8">
    <location>
        <begin position="107"/>
        <end position="116"/>
    </location>
</feature>
<evidence type="ECO:0000313" key="10">
    <source>
        <dbReference type="EMBL" id="BBH94210.1"/>
    </source>
</evidence>
<dbReference type="InterPro" id="IPR008921">
    <property type="entry name" value="DNA_pol3_clamp-load_cplx_C"/>
</dbReference>
<dbReference type="AlphaFoldDB" id="A0A455T2Z9"/>
<dbReference type="Pfam" id="PF21694">
    <property type="entry name" value="DNA_pol3_delta_C"/>
    <property type="match status" value="1"/>
</dbReference>
<evidence type="ECO:0000256" key="5">
    <source>
        <dbReference type="ARBA" id="ARBA00022932"/>
    </source>
</evidence>
<dbReference type="PANTHER" id="PTHR34388">
    <property type="entry name" value="DNA POLYMERASE III SUBUNIT DELTA"/>
    <property type="match status" value="1"/>
</dbReference>
<gene>
    <name evidence="10" type="ORF">KTA_24090</name>
</gene>
<evidence type="ECO:0000259" key="9">
    <source>
        <dbReference type="Pfam" id="PF21694"/>
    </source>
</evidence>
<keyword evidence="3" id="KW-0548">Nucleotidyltransferase</keyword>
<evidence type="ECO:0000256" key="8">
    <source>
        <dbReference type="SAM" id="MobiDB-lite"/>
    </source>
</evidence>
<organism evidence="10">
    <name type="scientific">Thermogemmatispora argillosa</name>
    <dbReference type="NCBI Taxonomy" id="2045280"/>
    <lineage>
        <taxon>Bacteria</taxon>
        <taxon>Bacillati</taxon>
        <taxon>Chloroflexota</taxon>
        <taxon>Ktedonobacteria</taxon>
        <taxon>Thermogemmatisporales</taxon>
        <taxon>Thermogemmatisporaceae</taxon>
        <taxon>Thermogemmatispora</taxon>
    </lineage>
</organism>
<feature type="region of interest" description="Disordered" evidence="8">
    <location>
        <begin position="68"/>
        <end position="121"/>
    </location>
</feature>
<dbReference type="InterPro" id="IPR005790">
    <property type="entry name" value="DNA_polIII_delta"/>
</dbReference>
<comment type="catalytic activity">
    <reaction evidence="7">
        <text>DNA(n) + a 2'-deoxyribonucleoside 5'-triphosphate = DNA(n+1) + diphosphate</text>
        <dbReference type="Rhea" id="RHEA:22508"/>
        <dbReference type="Rhea" id="RHEA-COMP:17339"/>
        <dbReference type="Rhea" id="RHEA-COMP:17340"/>
        <dbReference type="ChEBI" id="CHEBI:33019"/>
        <dbReference type="ChEBI" id="CHEBI:61560"/>
        <dbReference type="ChEBI" id="CHEBI:173112"/>
        <dbReference type="EC" id="2.7.7.7"/>
    </reaction>
</comment>
<sequence>MFYLLHGDDEFSSREVLRRLRQQGDFGYNQDVYHGDETELATIVATCSTLPFLSEGRLVIVEGLPRKRRGSSSTVQGSEGAGAGLDDDKGSNSGPAAEGEASGGERKRSRARKGNKKAGGVSRADFEQGLASFVPSLPASTTLILLVDEVLDARHPLVEAARRYGQEIKSMLPKGAALERWIEERAAQLKVRITREAVALLANFIGSQTRMLANELEKLATYVGEGGTIDVPEVRALSAQVQETRIFDLTDALAQRRPQQAFDILHSLLSEGQPPLLLLGFMLSQVRTLLLVKELTQKGLRAAEVAATLGIAPFIAERAVQQVRQFSLAQLEFIYRQLVETDAALKRSRLTPEVAFDLLIMHFLAAPARS</sequence>
<accession>A0A455T2Z9</accession>
<dbReference type="Gene3D" id="1.20.272.10">
    <property type="match status" value="1"/>
</dbReference>
<evidence type="ECO:0000256" key="2">
    <source>
        <dbReference type="ARBA" id="ARBA00022679"/>
    </source>
</evidence>
<dbReference type="InterPro" id="IPR048466">
    <property type="entry name" value="DNA_pol3_delta-like_C"/>
</dbReference>
<name>A0A455T2Z9_9CHLR</name>
<dbReference type="InterPro" id="IPR027417">
    <property type="entry name" value="P-loop_NTPase"/>
</dbReference>
<dbReference type="GO" id="GO:0009360">
    <property type="term" value="C:DNA polymerase III complex"/>
    <property type="evidence" value="ECO:0007669"/>
    <property type="project" value="TreeGrafter"/>
</dbReference>
<evidence type="ECO:0000256" key="6">
    <source>
        <dbReference type="ARBA" id="ARBA00034754"/>
    </source>
</evidence>
<keyword evidence="4" id="KW-0235">DNA replication</keyword>
<evidence type="ECO:0000256" key="4">
    <source>
        <dbReference type="ARBA" id="ARBA00022705"/>
    </source>
</evidence>
<dbReference type="PANTHER" id="PTHR34388:SF1">
    <property type="entry name" value="DNA POLYMERASE III SUBUNIT DELTA"/>
    <property type="match status" value="1"/>
</dbReference>
<dbReference type="Gene3D" id="1.10.8.60">
    <property type="match status" value="1"/>
</dbReference>
<comment type="similarity">
    <text evidence="6">Belongs to the DNA polymerase HolA subunit family.</text>
</comment>
<protein>
    <recommendedName>
        <fullName evidence="1">DNA-directed DNA polymerase</fullName>
        <ecNumber evidence="1">2.7.7.7</ecNumber>
    </recommendedName>
</protein>
<keyword evidence="5" id="KW-0239">DNA-directed DNA polymerase</keyword>
<evidence type="ECO:0000256" key="7">
    <source>
        <dbReference type="ARBA" id="ARBA00049244"/>
    </source>
</evidence>
<keyword evidence="2" id="KW-0808">Transferase</keyword>
<dbReference type="SUPFAM" id="SSF52540">
    <property type="entry name" value="P-loop containing nucleoside triphosphate hydrolases"/>
    <property type="match status" value="1"/>
</dbReference>
<evidence type="ECO:0000256" key="1">
    <source>
        <dbReference type="ARBA" id="ARBA00012417"/>
    </source>
</evidence>
<feature type="compositionally biased region" description="Low complexity" evidence="8">
    <location>
        <begin position="91"/>
        <end position="100"/>
    </location>
</feature>
<feature type="domain" description="DNA polymerase III delta subunit-like C-terminal" evidence="9">
    <location>
        <begin position="243"/>
        <end position="362"/>
    </location>
</feature>
<reference evidence="10" key="1">
    <citation type="submission" date="2018-12" db="EMBL/GenBank/DDBJ databases">
        <title>Novel natural products biosynthetic potential of the class Ktedonobacteria.</title>
        <authorList>
            <person name="Zheng Y."/>
            <person name="Saitou A."/>
            <person name="Wang C.M."/>
            <person name="Toyoda A."/>
            <person name="Minakuchi Y."/>
            <person name="Sekiguchi Y."/>
            <person name="Ueda K."/>
            <person name="Takano H."/>
            <person name="Sakai Y."/>
            <person name="Yokota A."/>
            <person name="Yabe S."/>
        </authorList>
    </citation>
    <scope>NUCLEOTIDE SEQUENCE</scope>
    <source>
        <strain evidence="10">A3-2</strain>
    </source>
</reference>
<dbReference type="Gene3D" id="3.40.50.300">
    <property type="entry name" value="P-loop containing nucleotide triphosphate hydrolases"/>
    <property type="match status" value="1"/>
</dbReference>
<proteinExistence type="inferred from homology"/>
<dbReference type="GO" id="GO:0006261">
    <property type="term" value="P:DNA-templated DNA replication"/>
    <property type="evidence" value="ECO:0007669"/>
    <property type="project" value="TreeGrafter"/>
</dbReference>
<evidence type="ECO:0000256" key="3">
    <source>
        <dbReference type="ARBA" id="ARBA00022695"/>
    </source>
</evidence>